<dbReference type="SMART" id="SM00850">
    <property type="entry name" value="LytTR"/>
    <property type="match status" value="1"/>
</dbReference>
<protein>
    <submittedName>
        <fullName evidence="2">LytTR family transcriptional regulator</fullName>
    </submittedName>
</protein>
<name>A0ABS9UBW0_9BACL</name>
<evidence type="ECO:0000313" key="3">
    <source>
        <dbReference type="Proteomes" id="UP001316087"/>
    </source>
</evidence>
<dbReference type="RefSeq" id="WP_241368472.1">
    <property type="nucleotide sequence ID" value="NZ_JAKZFC010000001.1"/>
</dbReference>
<dbReference type="InterPro" id="IPR007492">
    <property type="entry name" value="LytTR_DNA-bd_dom"/>
</dbReference>
<proteinExistence type="predicted"/>
<dbReference type="Gene3D" id="2.40.50.1020">
    <property type="entry name" value="LytTr DNA-binding domain"/>
    <property type="match status" value="1"/>
</dbReference>
<gene>
    <name evidence="2" type="ORF">LZ480_06005</name>
</gene>
<comment type="caution">
    <text evidence="2">The sequence shown here is derived from an EMBL/GenBank/DDBJ whole genome shotgun (WGS) entry which is preliminary data.</text>
</comment>
<organism evidence="2 3">
    <name type="scientific">Solibacillus palustris</name>
    <dbReference type="NCBI Taxonomy" id="2908203"/>
    <lineage>
        <taxon>Bacteria</taxon>
        <taxon>Bacillati</taxon>
        <taxon>Bacillota</taxon>
        <taxon>Bacilli</taxon>
        <taxon>Bacillales</taxon>
        <taxon>Caryophanaceae</taxon>
        <taxon>Solibacillus</taxon>
    </lineage>
</organism>
<dbReference type="EMBL" id="JAKZFC010000001">
    <property type="protein sequence ID" value="MCH7321443.1"/>
    <property type="molecule type" value="Genomic_DNA"/>
</dbReference>
<keyword evidence="3" id="KW-1185">Reference proteome</keyword>
<dbReference type="PANTHER" id="PTHR37299">
    <property type="entry name" value="TRANSCRIPTIONAL REGULATOR-RELATED"/>
    <property type="match status" value="1"/>
</dbReference>
<dbReference type="InterPro" id="IPR046947">
    <property type="entry name" value="LytR-like"/>
</dbReference>
<sequence>MTNMHFIVSELLYTKYNVTRRDYITKYGKKGGLHMDVKVLLAPEYTKPIAEIKAQELTPRIEKVVAMLEQEQQKKIMILKGKEIALLEEQKILLIRTEVRKVCVYLTDGSWHETNMTLAQFEDILGVPFVRISKSAIVNLEAVQSVKAAFSGMLHVTLRNDLEESISRNYRKNFKEKLKEWYS</sequence>
<dbReference type="PROSITE" id="PS50930">
    <property type="entry name" value="HTH_LYTTR"/>
    <property type="match status" value="1"/>
</dbReference>
<evidence type="ECO:0000259" key="1">
    <source>
        <dbReference type="PROSITE" id="PS50930"/>
    </source>
</evidence>
<feature type="domain" description="HTH LytTR-type" evidence="1">
    <location>
        <begin position="76"/>
        <end position="180"/>
    </location>
</feature>
<dbReference type="PANTHER" id="PTHR37299:SF4">
    <property type="entry name" value="TRANSCRIPTIONAL REGULATOR"/>
    <property type="match status" value="1"/>
</dbReference>
<accession>A0ABS9UBW0</accession>
<reference evidence="2 3" key="1">
    <citation type="submission" date="2022-03" db="EMBL/GenBank/DDBJ databases">
        <authorList>
            <person name="Jo J.-H."/>
            <person name="Im W.-T."/>
        </authorList>
    </citation>
    <scope>NUCLEOTIDE SEQUENCE [LARGE SCALE GENOMIC DNA]</scope>
    <source>
        <strain evidence="2 3">MA9</strain>
    </source>
</reference>
<dbReference type="Proteomes" id="UP001316087">
    <property type="component" value="Unassembled WGS sequence"/>
</dbReference>
<evidence type="ECO:0000313" key="2">
    <source>
        <dbReference type="EMBL" id="MCH7321443.1"/>
    </source>
</evidence>
<dbReference type="Pfam" id="PF04397">
    <property type="entry name" value="LytTR"/>
    <property type="match status" value="1"/>
</dbReference>